<sequence length="159" mass="15777">MKMNGIFFALLGASIATALAGVGSARGVGSAAQAAMGVLSEDSSKFGKMLVLTLLPGTQGLYGFIVGFLILVSGGVLGGTAPTIGQGLAYFAASLAIGIGGMISGFAQGKAAVSGIALSAKDDSNFSKAMVSVTLVEIYALLSFIVSLLVVITVPNLNI</sequence>
<keyword evidence="4 8" id="KW-0812">Transmembrane</keyword>
<gene>
    <name evidence="11" type="ORF">WMO39_10710</name>
</gene>
<feature type="domain" description="V-ATPase proteolipid subunit C-like" evidence="10">
    <location>
        <begin position="11"/>
        <end position="70"/>
    </location>
</feature>
<evidence type="ECO:0000256" key="1">
    <source>
        <dbReference type="ARBA" id="ARBA00004141"/>
    </source>
</evidence>
<organism evidence="11 12">
    <name type="scientific">Ruminococcoides intestinale</name>
    <dbReference type="NCBI Taxonomy" id="3133162"/>
    <lineage>
        <taxon>Bacteria</taxon>
        <taxon>Bacillati</taxon>
        <taxon>Bacillota</taxon>
        <taxon>Clostridia</taxon>
        <taxon>Eubacteriales</taxon>
        <taxon>Oscillospiraceae</taxon>
        <taxon>Ruminococcoides</taxon>
    </lineage>
</organism>
<dbReference type="PANTHER" id="PTHR10263">
    <property type="entry name" value="V-TYPE PROTON ATPASE PROTEOLIPID SUBUNIT"/>
    <property type="match status" value="1"/>
</dbReference>
<name>A0ABV1FBN0_9FIRM</name>
<keyword evidence="7 8" id="KW-0472">Membrane</keyword>
<comment type="subcellular location">
    <subcellularLocation>
        <location evidence="1">Membrane</location>
        <topology evidence="1">Multi-pass membrane protein</topology>
    </subcellularLocation>
</comment>
<evidence type="ECO:0000256" key="5">
    <source>
        <dbReference type="ARBA" id="ARBA00022989"/>
    </source>
</evidence>
<feature type="chain" id="PRO_5046788962" evidence="9">
    <location>
        <begin position="21"/>
        <end position="159"/>
    </location>
</feature>
<evidence type="ECO:0000256" key="2">
    <source>
        <dbReference type="ARBA" id="ARBA00007296"/>
    </source>
</evidence>
<keyword evidence="9" id="KW-0732">Signal</keyword>
<dbReference type="InterPro" id="IPR035921">
    <property type="entry name" value="F/V-ATP_Csub_sf"/>
</dbReference>
<feature type="signal peptide" evidence="9">
    <location>
        <begin position="1"/>
        <end position="20"/>
    </location>
</feature>
<keyword evidence="3" id="KW-0813">Transport</keyword>
<dbReference type="InterPro" id="IPR002379">
    <property type="entry name" value="ATPase_proteolipid_c-like_dom"/>
</dbReference>
<comment type="similarity">
    <text evidence="2">Belongs to the V-ATPase proteolipid subunit family.</text>
</comment>
<keyword evidence="5 8" id="KW-1133">Transmembrane helix</keyword>
<dbReference type="CDD" id="cd18180">
    <property type="entry name" value="ATP-synt_Vo_Ao_c_NTPK_rpt2"/>
    <property type="match status" value="1"/>
</dbReference>
<evidence type="ECO:0000256" key="6">
    <source>
        <dbReference type="ARBA" id="ARBA00023065"/>
    </source>
</evidence>
<keyword evidence="6" id="KW-0406">Ion transport</keyword>
<evidence type="ECO:0000256" key="9">
    <source>
        <dbReference type="SAM" id="SignalP"/>
    </source>
</evidence>
<protein>
    <submittedName>
        <fullName evidence="11">V-type ATP synthase subunit K</fullName>
    </submittedName>
</protein>
<dbReference type="SUPFAM" id="SSF81333">
    <property type="entry name" value="F1F0 ATP synthase subunit C"/>
    <property type="match status" value="2"/>
</dbReference>
<evidence type="ECO:0000313" key="12">
    <source>
        <dbReference type="Proteomes" id="UP001490816"/>
    </source>
</evidence>
<evidence type="ECO:0000256" key="3">
    <source>
        <dbReference type="ARBA" id="ARBA00022448"/>
    </source>
</evidence>
<evidence type="ECO:0000259" key="10">
    <source>
        <dbReference type="Pfam" id="PF00137"/>
    </source>
</evidence>
<reference evidence="11 12" key="1">
    <citation type="submission" date="2024-03" db="EMBL/GenBank/DDBJ databases">
        <title>Human intestinal bacterial collection.</title>
        <authorList>
            <person name="Pauvert C."/>
            <person name="Hitch T.C.A."/>
            <person name="Clavel T."/>
        </authorList>
    </citation>
    <scope>NUCLEOTIDE SEQUENCE [LARGE SCALE GENOMIC DNA]</scope>
    <source>
        <strain evidence="11 12">CLA-JM-H38</strain>
    </source>
</reference>
<comment type="caution">
    <text evidence="11">The sequence shown here is derived from an EMBL/GenBank/DDBJ whole genome shotgun (WGS) entry which is preliminary data.</text>
</comment>
<feature type="transmembrane region" description="Helical" evidence="8">
    <location>
        <begin position="61"/>
        <end position="81"/>
    </location>
</feature>
<dbReference type="CDD" id="cd18179">
    <property type="entry name" value="ATP-synt_Vo_Ao_c_NTPK_rpt1"/>
    <property type="match status" value="1"/>
</dbReference>
<feature type="transmembrane region" description="Helical" evidence="8">
    <location>
        <begin position="129"/>
        <end position="154"/>
    </location>
</feature>
<feature type="domain" description="V-ATPase proteolipid subunit C-like" evidence="10">
    <location>
        <begin position="91"/>
        <end position="149"/>
    </location>
</feature>
<dbReference type="NCBIfam" id="NF005124">
    <property type="entry name" value="PRK06558.1"/>
    <property type="match status" value="1"/>
</dbReference>
<dbReference type="Proteomes" id="UP001490816">
    <property type="component" value="Unassembled WGS sequence"/>
</dbReference>
<evidence type="ECO:0000313" key="11">
    <source>
        <dbReference type="EMBL" id="MEQ2470788.1"/>
    </source>
</evidence>
<feature type="transmembrane region" description="Helical" evidence="8">
    <location>
        <begin position="88"/>
        <end position="109"/>
    </location>
</feature>
<dbReference type="EMBL" id="JBBMEZ010000039">
    <property type="protein sequence ID" value="MEQ2470788.1"/>
    <property type="molecule type" value="Genomic_DNA"/>
</dbReference>
<evidence type="ECO:0000256" key="8">
    <source>
        <dbReference type="SAM" id="Phobius"/>
    </source>
</evidence>
<evidence type="ECO:0000256" key="4">
    <source>
        <dbReference type="ARBA" id="ARBA00022692"/>
    </source>
</evidence>
<dbReference type="Gene3D" id="1.20.120.610">
    <property type="entry name" value="lithium bound rotor ring of v- atpase"/>
    <property type="match status" value="1"/>
</dbReference>
<dbReference type="Pfam" id="PF00137">
    <property type="entry name" value="ATP-synt_C"/>
    <property type="match status" value="2"/>
</dbReference>
<accession>A0ABV1FBN0</accession>
<keyword evidence="12" id="KW-1185">Reference proteome</keyword>
<proteinExistence type="inferred from homology"/>
<evidence type="ECO:0000256" key="7">
    <source>
        <dbReference type="ARBA" id="ARBA00023136"/>
    </source>
</evidence>